<name>A0ABT5GI81_9MICO</name>
<feature type="transmembrane region" description="Helical" evidence="1">
    <location>
        <begin position="262"/>
        <end position="281"/>
    </location>
</feature>
<gene>
    <name evidence="2" type="ORF">OO014_11905</name>
</gene>
<keyword evidence="3" id="KW-1185">Reference proteome</keyword>
<reference evidence="2 3" key="1">
    <citation type="submission" date="2022-11" db="EMBL/GenBank/DDBJ databases">
        <title>Anaerobic phenanthrene biodegradation by a DNRA strain PheN6.</title>
        <authorList>
            <person name="Zhang Z."/>
        </authorList>
    </citation>
    <scope>NUCLEOTIDE SEQUENCE [LARGE SCALE GENOMIC DNA]</scope>
    <source>
        <strain evidence="2 3">PheN6</strain>
    </source>
</reference>
<feature type="transmembrane region" description="Helical" evidence="1">
    <location>
        <begin position="131"/>
        <end position="153"/>
    </location>
</feature>
<feature type="transmembrane region" description="Helical" evidence="1">
    <location>
        <begin position="58"/>
        <end position="76"/>
    </location>
</feature>
<dbReference type="Proteomes" id="UP001150259">
    <property type="component" value="Unassembled WGS sequence"/>
</dbReference>
<accession>A0ABT5GI81</accession>
<keyword evidence="1" id="KW-0812">Transmembrane</keyword>
<protein>
    <submittedName>
        <fullName evidence="2">ABC transporter permease</fullName>
    </submittedName>
</protein>
<feature type="transmembrane region" description="Helical" evidence="1">
    <location>
        <begin position="97"/>
        <end position="119"/>
    </location>
</feature>
<proteinExistence type="predicted"/>
<feature type="transmembrane region" description="Helical" evidence="1">
    <location>
        <begin position="464"/>
        <end position="484"/>
    </location>
</feature>
<evidence type="ECO:0000313" key="2">
    <source>
        <dbReference type="EMBL" id="MDC5697964.1"/>
    </source>
</evidence>
<keyword evidence="1" id="KW-0472">Membrane</keyword>
<feature type="transmembrane region" description="Helical" evidence="1">
    <location>
        <begin position="346"/>
        <end position="371"/>
    </location>
</feature>
<dbReference type="EMBL" id="JAPFQL010000048">
    <property type="protein sequence ID" value="MDC5697964.1"/>
    <property type="molecule type" value="Genomic_DNA"/>
</dbReference>
<dbReference type="RefSeq" id="WP_272462539.1">
    <property type="nucleotide sequence ID" value="NZ_JAPFQL010000048.1"/>
</dbReference>
<evidence type="ECO:0000313" key="3">
    <source>
        <dbReference type="Proteomes" id="UP001150259"/>
    </source>
</evidence>
<comment type="caution">
    <text evidence="2">The sequence shown here is derived from an EMBL/GenBank/DDBJ whole genome shotgun (WGS) entry which is preliminary data.</text>
</comment>
<organism evidence="2 3">
    <name type="scientific">Intrasporangium calvum</name>
    <dbReference type="NCBI Taxonomy" id="53358"/>
    <lineage>
        <taxon>Bacteria</taxon>
        <taxon>Bacillati</taxon>
        <taxon>Actinomycetota</taxon>
        <taxon>Actinomycetes</taxon>
        <taxon>Micrococcales</taxon>
        <taxon>Intrasporangiaceae</taxon>
        <taxon>Intrasporangium</taxon>
    </lineage>
</organism>
<feature type="transmembrane region" description="Helical" evidence="1">
    <location>
        <begin position="409"/>
        <end position="426"/>
    </location>
</feature>
<evidence type="ECO:0000256" key="1">
    <source>
        <dbReference type="SAM" id="Phobius"/>
    </source>
</evidence>
<keyword evidence="1" id="KW-1133">Transmembrane helix</keyword>
<sequence>MTALLLERRFLADYARTGTNLLLLLLVPVTFVLVAAPTLADAAEVLGGATGGASMETATAGWAAGFLTGIAMYFQVASSRATDRRLVLAGLAPGRLAAARLLTGGVLAAGATAAALVPLAARQSLSQPVRVVVGTAMFAVVYLAIGALIGALVPTPVNGSVLLLFVWILDVFFGPALSGSTSPLLRVLPTHFISLWTIDQPPGHAGPGTLTWSALWLVAALAAAHVVVGATPGRARGPASRRAGQLRTGLRMGVRDWGRTPLLWLLLAAVPAVFILLSAAITPHGISRVVVREDGVETTTLLDPAVIHPGTMAPEAIASLAALVGVFIVLDARAGDRRLVLAGQRAIVAVLTRMLLVLLAAAVVTAASLGVTATVFTAAQWGIYAWGSVLIAVTYGLIGMLLGPIFGRVSGVFMAFLVPFIDLGLGQSPMLGGEPPVWARWLPGYSGMRVLIDGGLTTGFDEGAQLAVGLLWVGALAVLVAVLLRRGFGGRPSARTTGESYAAGLRPGRNVA</sequence>
<feature type="transmembrane region" description="Helical" evidence="1">
    <location>
        <begin position="160"/>
        <end position="178"/>
    </location>
</feature>
<feature type="transmembrane region" description="Helical" evidence="1">
    <location>
        <begin position="210"/>
        <end position="232"/>
    </location>
</feature>
<feature type="transmembrane region" description="Helical" evidence="1">
    <location>
        <begin position="316"/>
        <end position="334"/>
    </location>
</feature>
<feature type="transmembrane region" description="Helical" evidence="1">
    <location>
        <begin position="383"/>
        <end position="402"/>
    </location>
</feature>